<reference evidence="2 5" key="2">
    <citation type="submission" date="2020-07" db="EMBL/GenBank/DDBJ databases">
        <title>Organ Donor 1.</title>
        <authorList>
            <person name="Marsh A.J."/>
            <person name="Azcarate-Peril M.A."/>
        </authorList>
    </citation>
    <scope>NUCLEOTIDE SEQUENCE [LARGE SCALE GENOMIC DNA]</scope>
    <source>
        <strain evidence="2 5">AMC0717</strain>
    </source>
</reference>
<dbReference type="EMBL" id="FRBP01000001">
    <property type="protein sequence ID" value="SHK96178.1"/>
    <property type="molecule type" value="Genomic_DNA"/>
</dbReference>
<accession>A0A1M6WR39</accession>
<keyword evidence="1" id="KW-0812">Transmembrane</keyword>
<evidence type="ECO:0000313" key="3">
    <source>
        <dbReference type="EMBL" id="SHK96178.1"/>
    </source>
</evidence>
<keyword evidence="1" id="KW-1133">Transmembrane helix</keyword>
<feature type="transmembrane region" description="Helical" evidence="1">
    <location>
        <begin position="82"/>
        <end position="111"/>
    </location>
</feature>
<dbReference type="RefSeq" id="WP_073382131.1">
    <property type="nucleotide sequence ID" value="NZ_CAJKZB010000001.1"/>
</dbReference>
<dbReference type="Proteomes" id="UP000586254">
    <property type="component" value="Unassembled WGS sequence"/>
</dbReference>
<dbReference type="AlphaFoldDB" id="A0A1M6WR39"/>
<sequence>MLETSLIASLVAFVAGLGILTVLFICLIPIALYLFSSFGLYTMALKKNIEYPWLAWIPIIKLFILGEIIGEKVTISSLKIPYAQVILPVASICSGALIAIPFFGWIIGIAIAVYNYAAYYRLYKLYYSDSAVLFLVLSIIFPFMLSIFPFVIRNRDPYEYSFS</sequence>
<evidence type="ECO:0000313" key="5">
    <source>
        <dbReference type="Proteomes" id="UP000586254"/>
    </source>
</evidence>
<proteinExistence type="predicted"/>
<comment type="caution">
    <text evidence="2">The sequence shown here is derived from an EMBL/GenBank/DDBJ whole genome shotgun (WGS) entry which is preliminary data.</text>
</comment>
<dbReference type="EMBL" id="JACCKS010000019">
    <property type="protein sequence ID" value="NZA39394.1"/>
    <property type="molecule type" value="Genomic_DNA"/>
</dbReference>
<feature type="transmembrane region" description="Helical" evidence="1">
    <location>
        <begin position="131"/>
        <end position="152"/>
    </location>
</feature>
<keyword evidence="1" id="KW-0472">Membrane</keyword>
<protein>
    <submittedName>
        <fullName evidence="2">Uncharacterized protein</fullName>
    </submittedName>
</protein>
<feature type="transmembrane region" description="Helical" evidence="1">
    <location>
        <begin position="7"/>
        <end position="33"/>
    </location>
</feature>
<dbReference type="Proteomes" id="UP000184012">
    <property type="component" value="Unassembled WGS sequence"/>
</dbReference>
<feature type="transmembrane region" description="Helical" evidence="1">
    <location>
        <begin position="53"/>
        <end position="70"/>
    </location>
</feature>
<reference evidence="3 4" key="1">
    <citation type="submission" date="2016-11" db="EMBL/GenBank/DDBJ databases">
        <authorList>
            <person name="Varghese N."/>
            <person name="Submissions S."/>
        </authorList>
    </citation>
    <scope>NUCLEOTIDE SEQUENCE [LARGE SCALE GENOMIC DNA]</scope>
    <source>
        <strain evidence="3 4">FD</strain>
    </source>
</reference>
<evidence type="ECO:0000256" key="1">
    <source>
        <dbReference type="SAM" id="Phobius"/>
    </source>
</evidence>
<evidence type="ECO:0000313" key="2">
    <source>
        <dbReference type="EMBL" id="NZA39394.1"/>
    </source>
</evidence>
<organism evidence="2 5">
    <name type="scientific">Eubacterium callanderi</name>
    <dbReference type="NCBI Taxonomy" id="53442"/>
    <lineage>
        <taxon>Bacteria</taxon>
        <taxon>Bacillati</taxon>
        <taxon>Bacillota</taxon>
        <taxon>Clostridia</taxon>
        <taxon>Eubacteriales</taxon>
        <taxon>Eubacteriaceae</taxon>
        <taxon>Eubacterium</taxon>
    </lineage>
</organism>
<gene>
    <name evidence="2" type="ORF">H0N91_14980</name>
    <name evidence="3" type="ORF">SAMN04515649_101400</name>
</gene>
<evidence type="ECO:0000313" key="4">
    <source>
        <dbReference type="Proteomes" id="UP000184012"/>
    </source>
</evidence>
<name>A0A1M6WR39_9FIRM</name>